<keyword evidence="3" id="KW-0804">Transcription</keyword>
<comment type="caution">
    <text evidence="5">The sequence shown here is derived from an EMBL/GenBank/DDBJ whole genome shotgun (WGS) entry which is preliminary data.</text>
</comment>
<evidence type="ECO:0000256" key="1">
    <source>
        <dbReference type="ARBA" id="ARBA00023015"/>
    </source>
</evidence>
<dbReference type="PRINTS" id="PR00035">
    <property type="entry name" value="HTHGNTR"/>
</dbReference>
<dbReference type="InterPro" id="IPR036388">
    <property type="entry name" value="WH-like_DNA-bd_sf"/>
</dbReference>
<evidence type="ECO:0000256" key="2">
    <source>
        <dbReference type="ARBA" id="ARBA00023125"/>
    </source>
</evidence>
<keyword evidence="1" id="KW-0805">Transcription regulation</keyword>
<dbReference type="Proteomes" id="UP000287910">
    <property type="component" value="Unassembled WGS sequence"/>
</dbReference>
<dbReference type="AlphaFoldDB" id="A0A432L728"/>
<name>A0A432L728_9BACI</name>
<dbReference type="Pfam" id="PF00392">
    <property type="entry name" value="GntR"/>
    <property type="match status" value="1"/>
</dbReference>
<dbReference type="SMART" id="SM00345">
    <property type="entry name" value="HTH_GNTR"/>
    <property type="match status" value="1"/>
</dbReference>
<dbReference type="PANTHER" id="PTHR43537:SF45">
    <property type="entry name" value="GNTR FAMILY REGULATORY PROTEIN"/>
    <property type="match status" value="1"/>
</dbReference>
<dbReference type="SMART" id="SM00895">
    <property type="entry name" value="FCD"/>
    <property type="match status" value="1"/>
</dbReference>
<dbReference type="RefSeq" id="WP_126660774.1">
    <property type="nucleotide sequence ID" value="NZ_RYYR01000045.1"/>
</dbReference>
<keyword evidence="2" id="KW-0238">DNA-binding</keyword>
<evidence type="ECO:0000313" key="6">
    <source>
        <dbReference type="Proteomes" id="UP000287910"/>
    </source>
</evidence>
<dbReference type="PANTHER" id="PTHR43537">
    <property type="entry name" value="TRANSCRIPTIONAL REGULATOR, GNTR FAMILY"/>
    <property type="match status" value="1"/>
</dbReference>
<dbReference type="Gene3D" id="1.10.10.10">
    <property type="entry name" value="Winged helix-like DNA-binding domain superfamily/Winged helix DNA-binding domain"/>
    <property type="match status" value="1"/>
</dbReference>
<gene>
    <name evidence="5" type="ORF">EK386_19075</name>
</gene>
<accession>A0A432L728</accession>
<dbReference type="PRINTS" id="PR00033">
    <property type="entry name" value="HTHASNC"/>
</dbReference>
<dbReference type="InterPro" id="IPR011711">
    <property type="entry name" value="GntR_C"/>
</dbReference>
<dbReference type="GO" id="GO:0043565">
    <property type="term" value="F:sequence-specific DNA binding"/>
    <property type="evidence" value="ECO:0007669"/>
    <property type="project" value="InterPro"/>
</dbReference>
<sequence length="207" mass="24035">MQVANASNAYRLAYETIRNQILTGELTGGTKLIEERLAQKIGVSRTPVREAIRRLEQEGLIQEKRVYKPTIADIIHSSEFRTLIECYAIKKAANNMSEENLKYLKQAVLDAKTGSVEEIVSANNRFHSLIIAESNNPIMIQEAKKMDAIFYLFNRTLILNKRPLLYEEHVQIYKAIEARKPELASRLMKEHLECDLQFMLRYTRKYK</sequence>
<feature type="domain" description="HTH gntR-type" evidence="4">
    <location>
        <begin position="7"/>
        <end position="74"/>
    </location>
</feature>
<evidence type="ECO:0000256" key="3">
    <source>
        <dbReference type="ARBA" id="ARBA00023163"/>
    </source>
</evidence>
<dbReference type="SUPFAM" id="SSF48008">
    <property type="entry name" value="GntR ligand-binding domain-like"/>
    <property type="match status" value="1"/>
</dbReference>
<evidence type="ECO:0000259" key="4">
    <source>
        <dbReference type="PROSITE" id="PS50949"/>
    </source>
</evidence>
<dbReference type="CDD" id="cd07377">
    <property type="entry name" value="WHTH_GntR"/>
    <property type="match status" value="1"/>
</dbReference>
<dbReference type="InterPro" id="IPR000524">
    <property type="entry name" value="Tscrpt_reg_HTH_GntR"/>
</dbReference>
<dbReference type="InterPro" id="IPR000485">
    <property type="entry name" value="AsnC-type_HTH_dom"/>
</dbReference>
<dbReference type="GO" id="GO:0003700">
    <property type="term" value="F:DNA-binding transcription factor activity"/>
    <property type="evidence" value="ECO:0007669"/>
    <property type="project" value="InterPro"/>
</dbReference>
<organism evidence="5 6">
    <name type="scientific">Lysinibacillus antri</name>
    <dbReference type="NCBI Taxonomy" id="2498145"/>
    <lineage>
        <taxon>Bacteria</taxon>
        <taxon>Bacillati</taxon>
        <taxon>Bacillota</taxon>
        <taxon>Bacilli</taxon>
        <taxon>Bacillales</taxon>
        <taxon>Bacillaceae</taxon>
        <taxon>Lysinibacillus</taxon>
    </lineage>
</organism>
<dbReference type="SUPFAM" id="SSF46785">
    <property type="entry name" value="Winged helix' DNA-binding domain"/>
    <property type="match status" value="1"/>
</dbReference>
<evidence type="ECO:0000313" key="5">
    <source>
        <dbReference type="EMBL" id="RUL46522.1"/>
    </source>
</evidence>
<dbReference type="Gene3D" id="1.20.120.530">
    <property type="entry name" value="GntR ligand-binding domain-like"/>
    <property type="match status" value="1"/>
</dbReference>
<keyword evidence="6" id="KW-1185">Reference proteome</keyword>
<dbReference type="InterPro" id="IPR008920">
    <property type="entry name" value="TF_FadR/GntR_C"/>
</dbReference>
<protein>
    <submittedName>
        <fullName evidence="5">GntR family transcriptional regulator</fullName>
    </submittedName>
</protein>
<dbReference type="PROSITE" id="PS50949">
    <property type="entry name" value="HTH_GNTR"/>
    <property type="match status" value="1"/>
</dbReference>
<proteinExistence type="predicted"/>
<dbReference type="Pfam" id="PF07729">
    <property type="entry name" value="FCD"/>
    <property type="match status" value="1"/>
</dbReference>
<dbReference type="EMBL" id="RYYR01000045">
    <property type="protein sequence ID" value="RUL46522.1"/>
    <property type="molecule type" value="Genomic_DNA"/>
</dbReference>
<reference evidence="5 6" key="1">
    <citation type="submission" date="2018-12" db="EMBL/GenBank/DDBJ databases">
        <title>Lysinibacillus antri sp. nov., isolated from a cave soil.</title>
        <authorList>
            <person name="Narsing Rao M.P."/>
            <person name="Zhang H."/>
            <person name="Dong Z.-Y."/>
            <person name="Niu X.-K."/>
            <person name="Zhang K."/>
            <person name="Fang B.-Z."/>
            <person name="Kang Y.-Q."/>
            <person name="Xiao M."/>
            <person name="Li W.-J."/>
        </authorList>
    </citation>
    <scope>NUCLEOTIDE SEQUENCE [LARGE SCALE GENOMIC DNA]</scope>
    <source>
        <strain evidence="5 6">SYSU K30002</strain>
    </source>
</reference>
<dbReference type="InterPro" id="IPR036390">
    <property type="entry name" value="WH_DNA-bd_sf"/>
</dbReference>